<reference evidence="5 6" key="1">
    <citation type="journal article" date="2021" name="Commun. Biol.">
        <title>The genome of Shorea leprosula (Dipterocarpaceae) highlights the ecological relevance of drought in aseasonal tropical rainforests.</title>
        <authorList>
            <person name="Ng K.K.S."/>
            <person name="Kobayashi M.J."/>
            <person name="Fawcett J.A."/>
            <person name="Hatakeyama M."/>
            <person name="Paape T."/>
            <person name="Ng C.H."/>
            <person name="Ang C.C."/>
            <person name="Tnah L.H."/>
            <person name="Lee C.T."/>
            <person name="Nishiyama T."/>
            <person name="Sese J."/>
            <person name="O'Brien M.J."/>
            <person name="Copetti D."/>
            <person name="Mohd Noor M.I."/>
            <person name="Ong R.C."/>
            <person name="Putra M."/>
            <person name="Sireger I.Z."/>
            <person name="Indrioko S."/>
            <person name="Kosugi Y."/>
            <person name="Izuno A."/>
            <person name="Isagi Y."/>
            <person name="Lee S.L."/>
            <person name="Shimizu K.K."/>
        </authorList>
    </citation>
    <scope>NUCLEOTIDE SEQUENCE [LARGE SCALE GENOMIC DNA]</scope>
    <source>
        <strain evidence="5">214</strain>
    </source>
</reference>
<evidence type="ECO:0000259" key="3">
    <source>
        <dbReference type="Pfam" id="PF08030"/>
    </source>
</evidence>
<comment type="caution">
    <text evidence="5">The sequence shown here is derived from an EMBL/GenBank/DDBJ whole genome shotgun (WGS) entry which is preliminary data.</text>
</comment>
<dbReference type="PANTHER" id="PTHR37172">
    <property type="entry name" value="TRANSMEMBRANE PROTEIN"/>
    <property type="match status" value="1"/>
</dbReference>
<dbReference type="EMBL" id="BPVZ01000142">
    <property type="protein sequence ID" value="GKV40506.1"/>
    <property type="molecule type" value="Genomic_DNA"/>
</dbReference>
<organism evidence="5 6">
    <name type="scientific">Rubroshorea leprosula</name>
    <dbReference type="NCBI Taxonomy" id="152421"/>
    <lineage>
        <taxon>Eukaryota</taxon>
        <taxon>Viridiplantae</taxon>
        <taxon>Streptophyta</taxon>
        <taxon>Embryophyta</taxon>
        <taxon>Tracheophyta</taxon>
        <taxon>Spermatophyta</taxon>
        <taxon>Magnoliopsida</taxon>
        <taxon>eudicotyledons</taxon>
        <taxon>Gunneridae</taxon>
        <taxon>Pentapetalae</taxon>
        <taxon>rosids</taxon>
        <taxon>malvids</taxon>
        <taxon>Malvales</taxon>
        <taxon>Dipterocarpaceae</taxon>
        <taxon>Rubroshorea</taxon>
    </lineage>
</organism>
<protein>
    <submittedName>
        <fullName evidence="5">Uncharacterized protein</fullName>
    </submittedName>
</protein>
<proteinExistence type="predicted"/>
<feature type="transmembrane region" description="Helical" evidence="2">
    <location>
        <begin position="76"/>
        <end position="105"/>
    </location>
</feature>
<name>A0AAV5LSP6_9ROSI</name>
<feature type="domain" description="Retrovirus-related Pol polyprotein from transposon TNT 1-94-like beta-barrel" evidence="4">
    <location>
        <begin position="302"/>
        <end position="366"/>
    </location>
</feature>
<keyword evidence="6" id="KW-1185">Reference proteome</keyword>
<dbReference type="Pfam" id="PF22936">
    <property type="entry name" value="Pol_BBD"/>
    <property type="match status" value="1"/>
</dbReference>
<evidence type="ECO:0000259" key="4">
    <source>
        <dbReference type="Pfam" id="PF22936"/>
    </source>
</evidence>
<dbReference type="InterPro" id="IPR013121">
    <property type="entry name" value="Fe_red_NAD-bd_6"/>
</dbReference>
<keyword evidence="1" id="KW-0560">Oxidoreductase</keyword>
<feature type="transmembrane region" description="Helical" evidence="2">
    <location>
        <begin position="41"/>
        <end position="64"/>
    </location>
</feature>
<keyword evidence="2" id="KW-0812">Transmembrane</keyword>
<feature type="transmembrane region" description="Helical" evidence="2">
    <location>
        <begin position="125"/>
        <end position="146"/>
    </location>
</feature>
<sequence length="366" mass="41140">MHTLKLDRNSEFEKHWTRLRSNYYLKQIGFMSRPSETKSTLLSLLLPLSFLLLSRFFYASYLFTITATPCSLPPSLFLNLSLIIIPSLLYVLVSAVSVATVVHGLTGKITFASEFPDPIYRPRLFTAWIILCVLQVCVCLGIEGSIEAEIKVHRIPLTCKNFSWAAVNPIDRPVTREQGSFDWFKGVMDEVAELDLRGVIEMHNYLTSVCEEGDAGSALITMVQALNHAKNGLDIVSGTRVRTHFARPKWKKVLSKLSSKHCNGRIVCKFRKHGPTPQVNVTEDPFVAMLSNINMLNGGEGWWIDSGVARHVCKDKSWFKTFSECDVEKEVRLGDGHTIKVPSQGEVKLNFTSGKTLTLKDVLYTP</sequence>
<dbReference type="InterPro" id="IPR054722">
    <property type="entry name" value="PolX-like_BBD"/>
</dbReference>
<dbReference type="GO" id="GO:0016491">
    <property type="term" value="F:oxidoreductase activity"/>
    <property type="evidence" value="ECO:0007669"/>
    <property type="project" value="UniProtKB-KW"/>
</dbReference>
<evidence type="ECO:0000313" key="6">
    <source>
        <dbReference type="Proteomes" id="UP001054252"/>
    </source>
</evidence>
<keyword evidence="2" id="KW-1133">Transmembrane helix</keyword>
<dbReference type="AlphaFoldDB" id="A0AAV5LSP6"/>
<evidence type="ECO:0000256" key="2">
    <source>
        <dbReference type="SAM" id="Phobius"/>
    </source>
</evidence>
<gene>
    <name evidence="5" type="ORF">SLEP1_g48141</name>
</gene>
<dbReference type="PANTHER" id="PTHR37172:SF3">
    <property type="entry name" value="TRANSMEMBRANE PROTEIN"/>
    <property type="match status" value="1"/>
</dbReference>
<dbReference type="Gene3D" id="3.40.50.80">
    <property type="entry name" value="Nucleotide-binding domain of ferredoxin-NADP reductase (FNR) module"/>
    <property type="match status" value="1"/>
</dbReference>
<dbReference type="Pfam" id="PF08030">
    <property type="entry name" value="NAD_binding_6"/>
    <property type="match status" value="1"/>
</dbReference>
<keyword evidence="2" id="KW-0472">Membrane</keyword>
<dbReference type="InterPro" id="IPR039261">
    <property type="entry name" value="FNR_nucleotide-bd"/>
</dbReference>
<evidence type="ECO:0000256" key="1">
    <source>
        <dbReference type="ARBA" id="ARBA00023002"/>
    </source>
</evidence>
<dbReference type="Proteomes" id="UP001054252">
    <property type="component" value="Unassembled WGS sequence"/>
</dbReference>
<accession>A0AAV5LSP6</accession>
<feature type="domain" description="Ferric reductase NAD binding" evidence="3">
    <location>
        <begin position="174"/>
        <end position="266"/>
    </location>
</feature>
<evidence type="ECO:0000313" key="5">
    <source>
        <dbReference type="EMBL" id="GKV40506.1"/>
    </source>
</evidence>